<keyword evidence="2" id="KW-0479">Metal-binding</keyword>
<evidence type="ECO:0000259" key="10">
    <source>
        <dbReference type="SMART" id="SM00430"/>
    </source>
</evidence>
<dbReference type="GO" id="GO:0003700">
    <property type="term" value="F:DNA-binding transcription factor activity"/>
    <property type="evidence" value="ECO:0007669"/>
    <property type="project" value="InterPro"/>
</dbReference>
<proteinExistence type="inferred from homology"/>
<feature type="domain" description="NR LBD" evidence="10">
    <location>
        <begin position="147"/>
        <end position="308"/>
    </location>
</feature>
<dbReference type="InterPro" id="IPR001628">
    <property type="entry name" value="Znf_hrmn_rcpt"/>
</dbReference>
<organism evidence="11 12">
    <name type="scientific">Meloidogyne hapla</name>
    <name type="common">Root-knot nematode worm</name>
    <dbReference type="NCBI Taxonomy" id="6305"/>
    <lineage>
        <taxon>Eukaryota</taxon>
        <taxon>Metazoa</taxon>
        <taxon>Ecdysozoa</taxon>
        <taxon>Nematoda</taxon>
        <taxon>Chromadorea</taxon>
        <taxon>Rhabditida</taxon>
        <taxon>Tylenchina</taxon>
        <taxon>Tylenchomorpha</taxon>
        <taxon>Tylenchoidea</taxon>
        <taxon>Meloidogynidae</taxon>
        <taxon>Meloidogyninae</taxon>
        <taxon>Meloidogyne</taxon>
    </lineage>
</organism>
<reference evidence="12" key="1">
    <citation type="submission" date="2016-11" db="UniProtKB">
        <authorList>
            <consortium name="WormBaseParasite"/>
        </authorList>
    </citation>
    <scope>IDENTIFICATION</scope>
</reference>
<comment type="similarity">
    <text evidence="1">Belongs to the nuclear hormone receptor family.</text>
</comment>
<keyword evidence="8" id="KW-0675">Receptor</keyword>
<feature type="domain" description="Nuclear receptor" evidence="9">
    <location>
        <begin position="89"/>
        <end position="130"/>
    </location>
</feature>
<evidence type="ECO:0000256" key="1">
    <source>
        <dbReference type="ARBA" id="ARBA00005993"/>
    </source>
</evidence>
<dbReference type="SMART" id="SM00430">
    <property type="entry name" value="HOLI"/>
    <property type="match status" value="1"/>
</dbReference>
<dbReference type="PANTHER" id="PTHR24083">
    <property type="entry name" value="NUCLEAR HORMONE RECEPTOR"/>
    <property type="match status" value="1"/>
</dbReference>
<keyword evidence="3" id="KW-0863">Zinc-finger</keyword>
<evidence type="ECO:0000256" key="7">
    <source>
        <dbReference type="ARBA" id="ARBA00023163"/>
    </source>
</evidence>
<evidence type="ECO:0000256" key="5">
    <source>
        <dbReference type="ARBA" id="ARBA00023015"/>
    </source>
</evidence>
<evidence type="ECO:0000256" key="4">
    <source>
        <dbReference type="ARBA" id="ARBA00022833"/>
    </source>
</evidence>
<evidence type="ECO:0000256" key="3">
    <source>
        <dbReference type="ARBA" id="ARBA00022771"/>
    </source>
</evidence>
<dbReference type="SUPFAM" id="SSF48508">
    <property type="entry name" value="Nuclear receptor ligand-binding domain"/>
    <property type="match status" value="1"/>
</dbReference>
<evidence type="ECO:0000313" key="12">
    <source>
        <dbReference type="WBParaSite" id="MhA1_Contig78.frz3.gene22"/>
    </source>
</evidence>
<dbReference type="InterPro" id="IPR035500">
    <property type="entry name" value="NHR-like_dom_sf"/>
</dbReference>
<dbReference type="WBParaSite" id="MhA1_Contig78.frz3.gene22">
    <property type="protein sequence ID" value="MhA1_Contig78.frz3.gene22"/>
    <property type="gene ID" value="MhA1_Contig78.frz3.gene22"/>
</dbReference>
<dbReference type="InterPro" id="IPR000536">
    <property type="entry name" value="Nucl_hrmn_rcpt_lig-bd"/>
</dbReference>
<accession>A0A1I8BXG5</accession>
<dbReference type="InterPro" id="IPR050274">
    <property type="entry name" value="Nuclear_hormone_rcpt_NR2"/>
</dbReference>
<sequence>MSFSISFQNSTSNNSICNTSYTLAHDEFSYPFFENDYISLEDLEKQINKEALLCFSSISCNINNKTENNNLNSEKTREKNFELSRNERPTDCVVCSRPAKCCHFDVPSCLGELCRSCRFDRCLLGGMDFRTIQKFPDGVEVDKISAMLTERKHQLSKKDSSHQIDINSGQNNIIMIRLYSRNGLATIVFSQLFYSKTFLGSEILIFPTGFSPLMFVHDKLSNQLFYKHMIIMKEFNLSREEFLILRALIFFNTATAELSRIGYGIVQTELEKLSKTLMFYERRKWGDAGGAERFANLMLIIGAAFQIGKTHRKFLMCYKNNIMKENDNNSNELKPFFPKFMKNVITENCED</sequence>
<dbReference type="SMART" id="SM00399">
    <property type="entry name" value="ZnF_C4"/>
    <property type="match status" value="1"/>
</dbReference>
<dbReference type="Pfam" id="PF00104">
    <property type="entry name" value="Hormone_recep"/>
    <property type="match status" value="1"/>
</dbReference>
<evidence type="ECO:0000313" key="11">
    <source>
        <dbReference type="Proteomes" id="UP000095281"/>
    </source>
</evidence>
<dbReference type="Proteomes" id="UP000095281">
    <property type="component" value="Unplaced"/>
</dbReference>
<dbReference type="SUPFAM" id="SSF57716">
    <property type="entry name" value="Glucocorticoid receptor-like (DNA-binding domain)"/>
    <property type="match status" value="1"/>
</dbReference>
<protein>
    <submittedName>
        <fullName evidence="12">NR LBD domain-containing protein</fullName>
    </submittedName>
</protein>
<keyword evidence="6" id="KW-0238">DNA-binding</keyword>
<keyword evidence="7" id="KW-0804">Transcription</keyword>
<name>A0A1I8BXG5_MELHA</name>
<dbReference type="AlphaFoldDB" id="A0A1I8BXG5"/>
<keyword evidence="11" id="KW-1185">Reference proteome</keyword>
<evidence type="ECO:0000259" key="9">
    <source>
        <dbReference type="SMART" id="SM00399"/>
    </source>
</evidence>
<dbReference type="Gene3D" id="1.10.565.10">
    <property type="entry name" value="Retinoid X Receptor"/>
    <property type="match status" value="1"/>
</dbReference>
<dbReference type="GO" id="GO:0008270">
    <property type="term" value="F:zinc ion binding"/>
    <property type="evidence" value="ECO:0007669"/>
    <property type="project" value="UniProtKB-KW"/>
</dbReference>
<evidence type="ECO:0000256" key="8">
    <source>
        <dbReference type="ARBA" id="ARBA00023170"/>
    </source>
</evidence>
<dbReference type="GO" id="GO:0043565">
    <property type="term" value="F:sequence-specific DNA binding"/>
    <property type="evidence" value="ECO:0007669"/>
    <property type="project" value="InterPro"/>
</dbReference>
<keyword evidence="4" id="KW-0862">Zinc</keyword>
<evidence type="ECO:0000256" key="6">
    <source>
        <dbReference type="ARBA" id="ARBA00023125"/>
    </source>
</evidence>
<evidence type="ECO:0000256" key="2">
    <source>
        <dbReference type="ARBA" id="ARBA00022723"/>
    </source>
</evidence>
<keyword evidence="5" id="KW-0805">Transcription regulation</keyword>